<reference evidence="1" key="1">
    <citation type="submission" date="2019-08" db="EMBL/GenBank/DDBJ databases">
        <authorList>
            <person name="Kucharzyk K."/>
            <person name="Murdoch R.W."/>
            <person name="Higgins S."/>
            <person name="Loffler F."/>
        </authorList>
    </citation>
    <scope>NUCLEOTIDE SEQUENCE</scope>
</reference>
<sequence length="94" mass="10746">MSVEIEDFTKFELLVLEFSNDEKSLKNFHYNFQMYILGNPSDGELGSREVINKAITFFSKQGLKIAYSEGDGTGSNWSYAIQENNSLEFIDCLK</sequence>
<dbReference type="EMBL" id="VSSQ01142198">
    <property type="protein sequence ID" value="MPN63174.1"/>
    <property type="molecule type" value="Genomic_DNA"/>
</dbReference>
<dbReference type="AlphaFoldDB" id="A0A645JT00"/>
<evidence type="ECO:0000313" key="1">
    <source>
        <dbReference type="EMBL" id="MPN63174.1"/>
    </source>
</evidence>
<accession>A0A645JT00</accession>
<protein>
    <submittedName>
        <fullName evidence="1">Uncharacterized protein</fullName>
    </submittedName>
</protein>
<gene>
    <name evidence="1" type="ORF">SDC9_210929</name>
</gene>
<organism evidence="1">
    <name type="scientific">bioreactor metagenome</name>
    <dbReference type="NCBI Taxonomy" id="1076179"/>
    <lineage>
        <taxon>unclassified sequences</taxon>
        <taxon>metagenomes</taxon>
        <taxon>ecological metagenomes</taxon>
    </lineage>
</organism>
<name>A0A645JT00_9ZZZZ</name>
<comment type="caution">
    <text evidence="1">The sequence shown here is derived from an EMBL/GenBank/DDBJ whole genome shotgun (WGS) entry which is preliminary data.</text>
</comment>
<proteinExistence type="predicted"/>